<proteinExistence type="predicted"/>
<gene>
    <name evidence="1" type="ORF">DFH07DRAFT_959684</name>
</gene>
<keyword evidence="2" id="KW-1185">Reference proteome</keyword>
<evidence type="ECO:0000313" key="1">
    <source>
        <dbReference type="EMBL" id="KAJ7754662.1"/>
    </source>
</evidence>
<name>A0AAD7NCN5_9AGAR</name>
<sequence length="255" mass="27751">MPSLYGCPSKSSLDPRNKRLAYPAWEPGEHNYPYCPWTVHVFDTVVEDARLRQAFQHKYPEDDDPATGLFISLERVNCSDAFQQDLRFLLAKIAACEGVFSIKEHIRERDEAEAQIFLDTVLSLQLDSFLEAWGIDIPPAVPGPPLWGFRNDSWGAGTGWDDEGASGTSGVGWGSGWGNAWADSWANADIQPFAMAGDLPVAGAMQQSLTLLSLHGCPHGAGTGNPGHYGMAIAAVRWEDPARPRAPGMVVPTSK</sequence>
<protein>
    <submittedName>
        <fullName evidence="1">Uncharacterized protein</fullName>
    </submittedName>
</protein>
<organism evidence="1 2">
    <name type="scientific">Mycena maculata</name>
    <dbReference type="NCBI Taxonomy" id="230809"/>
    <lineage>
        <taxon>Eukaryota</taxon>
        <taxon>Fungi</taxon>
        <taxon>Dikarya</taxon>
        <taxon>Basidiomycota</taxon>
        <taxon>Agaricomycotina</taxon>
        <taxon>Agaricomycetes</taxon>
        <taxon>Agaricomycetidae</taxon>
        <taxon>Agaricales</taxon>
        <taxon>Marasmiineae</taxon>
        <taxon>Mycenaceae</taxon>
        <taxon>Mycena</taxon>
    </lineage>
</organism>
<evidence type="ECO:0000313" key="2">
    <source>
        <dbReference type="Proteomes" id="UP001215280"/>
    </source>
</evidence>
<dbReference type="EMBL" id="JARJLG010000066">
    <property type="protein sequence ID" value="KAJ7754662.1"/>
    <property type="molecule type" value="Genomic_DNA"/>
</dbReference>
<dbReference type="Proteomes" id="UP001215280">
    <property type="component" value="Unassembled WGS sequence"/>
</dbReference>
<accession>A0AAD7NCN5</accession>
<dbReference type="AlphaFoldDB" id="A0AAD7NCN5"/>
<reference evidence="1" key="1">
    <citation type="submission" date="2023-03" db="EMBL/GenBank/DDBJ databases">
        <title>Massive genome expansion in bonnet fungi (Mycena s.s.) driven by repeated elements and novel gene families across ecological guilds.</title>
        <authorList>
            <consortium name="Lawrence Berkeley National Laboratory"/>
            <person name="Harder C.B."/>
            <person name="Miyauchi S."/>
            <person name="Viragh M."/>
            <person name="Kuo A."/>
            <person name="Thoen E."/>
            <person name="Andreopoulos B."/>
            <person name="Lu D."/>
            <person name="Skrede I."/>
            <person name="Drula E."/>
            <person name="Henrissat B."/>
            <person name="Morin E."/>
            <person name="Kohler A."/>
            <person name="Barry K."/>
            <person name="LaButti K."/>
            <person name="Morin E."/>
            <person name="Salamov A."/>
            <person name="Lipzen A."/>
            <person name="Mereny Z."/>
            <person name="Hegedus B."/>
            <person name="Baldrian P."/>
            <person name="Stursova M."/>
            <person name="Weitz H."/>
            <person name="Taylor A."/>
            <person name="Grigoriev I.V."/>
            <person name="Nagy L.G."/>
            <person name="Martin F."/>
            <person name="Kauserud H."/>
        </authorList>
    </citation>
    <scope>NUCLEOTIDE SEQUENCE</scope>
    <source>
        <strain evidence="1">CBHHK188m</strain>
    </source>
</reference>
<comment type="caution">
    <text evidence="1">The sequence shown here is derived from an EMBL/GenBank/DDBJ whole genome shotgun (WGS) entry which is preliminary data.</text>
</comment>